<dbReference type="InterPro" id="IPR036736">
    <property type="entry name" value="ACP-like_sf"/>
</dbReference>
<dbReference type="InterPro" id="IPR025110">
    <property type="entry name" value="AMP-bd_C"/>
</dbReference>
<accession>A0ABU7S8V7</accession>
<dbReference type="Gene3D" id="3.40.50.12780">
    <property type="entry name" value="N-terminal domain of ligase-like"/>
    <property type="match status" value="1"/>
</dbReference>
<dbReference type="Pfam" id="PF00550">
    <property type="entry name" value="PP-binding"/>
    <property type="match status" value="1"/>
</dbReference>
<proteinExistence type="predicted"/>
<sequence length="616" mass="64779">MRATYPSTIDRLLDRWGELHPDRVAHLVHDAARLTYGQWSARARAVAARLSDHGVRARTRVALAFPRDAALDFAVCLAAVHRLGAVAVLVSPDDHASRRCALTTAVNCEFLIGPDDVAEGYPGVRTLVVKELLDGVDEKARAGDAPRPAAEPDAVATVVFTSGTTGTPKAVTMTHRDIMYGARPSATTAGPADEVLLHAFPLSVPVGQWATQVPLLRGVTGIRAPEFDPATFLRLVEKYRVTETAMVPATATAMAGLLDGDLPDTSSLRRLTIGSARCPVPALEALRALFPAATVVIDYSSTESGWAGTTLEYGPGYEPGAVGFANPGSAVRVVGEHEQVLAPGEVGVVELRVPPGLPARSYLDDPQATAATFRGDWVRMADLGYLDERGCLHLVARTREFVNISGQKVSCPEVERVLESFPGVREAAVFPVSDPILGEDLGAAVQAVQALDPADLRRHAADRLAPYQVPSHVMVLADLPRTPSGKADKEALAEMMAARLAPTHDIGAAGPAPADDVDSARPTPGVEVARALHDAVARVTGSAEVALGDSFAELGLSSVEVIRVYHKLGESLGGDLDIALLFEPVPLARLAELIAEQGVAEQGTSGTAVPPGSVDA</sequence>
<dbReference type="Pfam" id="PF00501">
    <property type="entry name" value="AMP-binding"/>
    <property type="match status" value="1"/>
</dbReference>
<dbReference type="PANTHER" id="PTHR43767:SF1">
    <property type="entry name" value="NONRIBOSOMAL PEPTIDE SYNTHASE PES1 (EUROFUNG)-RELATED"/>
    <property type="match status" value="1"/>
</dbReference>
<reference evidence="2 3" key="1">
    <citation type="submission" date="2024-01" db="EMBL/GenBank/DDBJ databases">
        <title>Genome insights into Plantactinospora veratri sp. nov.</title>
        <authorList>
            <person name="Wang L."/>
        </authorList>
    </citation>
    <scope>NUCLEOTIDE SEQUENCE [LARGE SCALE GENOMIC DNA]</scope>
    <source>
        <strain evidence="2 3">NEAU-FHS4</strain>
    </source>
</reference>
<keyword evidence="3" id="KW-1185">Reference proteome</keyword>
<dbReference type="SUPFAM" id="SSF47336">
    <property type="entry name" value="ACP-like"/>
    <property type="match status" value="1"/>
</dbReference>
<dbReference type="PANTHER" id="PTHR43767">
    <property type="entry name" value="LONG-CHAIN-FATTY-ACID--COA LIGASE"/>
    <property type="match status" value="1"/>
</dbReference>
<evidence type="ECO:0000313" key="3">
    <source>
        <dbReference type="Proteomes" id="UP001339911"/>
    </source>
</evidence>
<dbReference type="RefSeq" id="WP_331206723.1">
    <property type="nucleotide sequence ID" value="NZ_JAZGQL010000004.1"/>
</dbReference>
<dbReference type="InterPro" id="IPR042099">
    <property type="entry name" value="ANL_N_sf"/>
</dbReference>
<dbReference type="Pfam" id="PF13193">
    <property type="entry name" value="AMP-binding_C"/>
    <property type="match status" value="1"/>
</dbReference>
<name>A0ABU7S8V7_9ACTN</name>
<protein>
    <submittedName>
        <fullName evidence="2">AMP-binding protein</fullName>
    </submittedName>
</protein>
<gene>
    <name evidence="2" type="ORF">V1634_05950</name>
</gene>
<feature type="domain" description="Carrier" evidence="1">
    <location>
        <begin position="523"/>
        <end position="598"/>
    </location>
</feature>
<evidence type="ECO:0000313" key="2">
    <source>
        <dbReference type="EMBL" id="MEE6306375.1"/>
    </source>
</evidence>
<dbReference type="CDD" id="cd04433">
    <property type="entry name" value="AFD_class_I"/>
    <property type="match status" value="1"/>
</dbReference>
<dbReference type="EMBL" id="JAZGQL010000004">
    <property type="protein sequence ID" value="MEE6306375.1"/>
    <property type="molecule type" value="Genomic_DNA"/>
</dbReference>
<dbReference type="PROSITE" id="PS50075">
    <property type="entry name" value="CARRIER"/>
    <property type="match status" value="1"/>
</dbReference>
<dbReference type="PROSITE" id="PS00455">
    <property type="entry name" value="AMP_BINDING"/>
    <property type="match status" value="1"/>
</dbReference>
<dbReference type="InterPro" id="IPR045851">
    <property type="entry name" value="AMP-bd_C_sf"/>
</dbReference>
<dbReference type="Gene3D" id="3.30.300.30">
    <property type="match status" value="1"/>
</dbReference>
<comment type="caution">
    <text evidence="2">The sequence shown here is derived from an EMBL/GenBank/DDBJ whole genome shotgun (WGS) entry which is preliminary data.</text>
</comment>
<evidence type="ECO:0000259" key="1">
    <source>
        <dbReference type="PROSITE" id="PS50075"/>
    </source>
</evidence>
<dbReference type="SUPFAM" id="SSF56801">
    <property type="entry name" value="Acetyl-CoA synthetase-like"/>
    <property type="match status" value="1"/>
</dbReference>
<dbReference type="Proteomes" id="UP001339911">
    <property type="component" value="Unassembled WGS sequence"/>
</dbReference>
<dbReference type="InterPro" id="IPR050237">
    <property type="entry name" value="ATP-dep_AMP-bd_enzyme"/>
</dbReference>
<dbReference type="Gene3D" id="1.10.1200.10">
    <property type="entry name" value="ACP-like"/>
    <property type="match status" value="1"/>
</dbReference>
<dbReference type="InterPro" id="IPR020845">
    <property type="entry name" value="AMP-binding_CS"/>
</dbReference>
<organism evidence="2 3">
    <name type="scientific">Plantactinospora veratri</name>
    <dbReference type="NCBI Taxonomy" id="1436122"/>
    <lineage>
        <taxon>Bacteria</taxon>
        <taxon>Bacillati</taxon>
        <taxon>Actinomycetota</taxon>
        <taxon>Actinomycetes</taxon>
        <taxon>Micromonosporales</taxon>
        <taxon>Micromonosporaceae</taxon>
        <taxon>Plantactinospora</taxon>
    </lineage>
</organism>
<dbReference type="InterPro" id="IPR009081">
    <property type="entry name" value="PP-bd_ACP"/>
</dbReference>
<dbReference type="InterPro" id="IPR000873">
    <property type="entry name" value="AMP-dep_synth/lig_dom"/>
</dbReference>